<dbReference type="GO" id="GO:0003677">
    <property type="term" value="F:DNA binding"/>
    <property type="evidence" value="ECO:0007669"/>
    <property type="project" value="UniProtKB-KW"/>
</dbReference>
<keyword evidence="1" id="KW-0805">Transcription regulation</keyword>
<proteinExistence type="predicted"/>
<keyword evidence="3" id="KW-0804">Transcription</keyword>
<dbReference type="PROSITE" id="PS50943">
    <property type="entry name" value="HTH_CROC1"/>
    <property type="match status" value="1"/>
</dbReference>
<evidence type="ECO:0000313" key="5">
    <source>
        <dbReference type="EMBL" id="AIF65565.1"/>
    </source>
</evidence>
<reference evidence="6 8" key="2">
    <citation type="submission" date="2016-10" db="EMBL/GenBank/DDBJ databases">
        <authorList>
            <person name="Varghese N."/>
            <person name="Submissions S."/>
        </authorList>
    </citation>
    <scope>NUCLEOTIDE SEQUENCE [LARGE SCALE GENOMIC DNA]</scope>
    <source>
        <strain evidence="6 8">DSM 21619</strain>
    </source>
</reference>
<evidence type="ECO:0000313" key="8">
    <source>
        <dbReference type="Proteomes" id="UP000199735"/>
    </source>
</evidence>
<accession>A0AAX2EIE7</accession>
<dbReference type="GO" id="GO:0005829">
    <property type="term" value="C:cytosol"/>
    <property type="evidence" value="ECO:0007669"/>
    <property type="project" value="TreeGrafter"/>
</dbReference>
<dbReference type="SUPFAM" id="SSF47413">
    <property type="entry name" value="lambda repressor-like DNA-binding domains"/>
    <property type="match status" value="1"/>
</dbReference>
<sequence length="185" mass="20741">MEHLNKMIASNLAGLRKSRGLSLDRTAELTGVSKAMLAQIEKGKSNPTVSTLWKIANGLQVSFSYFMKEDKVSFIKINKEDISAVEDEEGGYRVFPYFKFQPDRKFEIYTVELEPGCVHGAKTHLGEEYLLVRDGALTVSLDGEEHQLNTGDALQFSGNTMHSYENKAANTASFFLLMYYPEPEA</sequence>
<dbReference type="Pfam" id="PF07883">
    <property type="entry name" value="Cupin_2"/>
    <property type="match status" value="1"/>
</dbReference>
<dbReference type="InterPro" id="IPR010982">
    <property type="entry name" value="Lambda_DNA-bd_dom_sf"/>
</dbReference>
<accession>A0A075LFX5</accession>
<evidence type="ECO:0000256" key="3">
    <source>
        <dbReference type="ARBA" id="ARBA00023163"/>
    </source>
</evidence>
<dbReference type="InterPro" id="IPR001387">
    <property type="entry name" value="Cro/C1-type_HTH"/>
</dbReference>
<dbReference type="InterPro" id="IPR011051">
    <property type="entry name" value="RmlC_Cupin_sf"/>
</dbReference>
<evidence type="ECO:0000313" key="6">
    <source>
        <dbReference type="EMBL" id="SEN87301.1"/>
    </source>
</evidence>
<dbReference type="GeneID" id="34222247"/>
<evidence type="ECO:0000313" key="7">
    <source>
        <dbReference type="Proteomes" id="UP000027980"/>
    </source>
</evidence>
<dbReference type="InterPro" id="IPR014710">
    <property type="entry name" value="RmlC-like_jellyroll"/>
</dbReference>
<dbReference type="Gene3D" id="2.60.120.10">
    <property type="entry name" value="Jelly Rolls"/>
    <property type="match status" value="1"/>
</dbReference>
<dbReference type="SUPFAM" id="SSF51182">
    <property type="entry name" value="RmlC-like cupins"/>
    <property type="match status" value="1"/>
</dbReference>
<reference evidence="5 7" key="1">
    <citation type="submission" date="2014-07" db="EMBL/GenBank/DDBJ databases">
        <title>Complete genome sequence of a moderately halophilic bacterium Terribacillus aidingensis MP602, isolated from Cryptomeria fortunei in Tianmu mountain in China.</title>
        <authorList>
            <person name="Wang Y."/>
            <person name="Lu P."/>
            <person name="Zhang L."/>
        </authorList>
    </citation>
    <scope>NUCLEOTIDE SEQUENCE [LARGE SCALE GENOMIC DNA]</scope>
    <source>
        <strain evidence="5 7">MP602</strain>
    </source>
</reference>
<dbReference type="KEGG" id="tap:GZ22_02155"/>
<evidence type="ECO:0000256" key="1">
    <source>
        <dbReference type="ARBA" id="ARBA00023015"/>
    </source>
</evidence>
<dbReference type="InterPro" id="IPR013096">
    <property type="entry name" value="Cupin_2"/>
</dbReference>
<dbReference type="Proteomes" id="UP000199735">
    <property type="component" value="Unassembled WGS sequence"/>
</dbReference>
<dbReference type="Pfam" id="PF01381">
    <property type="entry name" value="HTH_3"/>
    <property type="match status" value="1"/>
</dbReference>
<dbReference type="Gene3D" id="1.10.260.40">
    <property type="entry name" value="lambda repressor-like DNA-binding domains"/>
    <property type="match status" value="1"/>
</dbReference>
<dbReference type="GO" id="GO:0003700">
    <property type="term" value="F:DNA-binding transcription factor activity"/>
    <property type="evidence" value="ECO:0007669"/>
    <property type="project" value="TreeGrafter"/>
</dbReference>
<evidence type="ECO:0000256" key="2">
    <source>
        <dbReference type="ARBA" id="ARBA00023125"/>
    </source>
</evidence>
<dbReference type="AlphaFoldDB" id="A0A075LFX5"/>
<organism evidence="5 7">
    <name type="scientific">Terribacillus saccharophilus</name>
    <dbReference type="NCBI Taxonomy" id="361277"/>
    <lineage>
        <taxon>Bacteria</taxon>
        <taxon>Bacillati</taxon>
        <taxon>Bacillota</taxon>
        <taxon>Bacilli</taxon>
        <taxon>Bacillales</taxon>
        <taxon>Bacillaceae</taxon>
        <taxon>Terribacillus</taxon>
    </lineage>
</organism>
<dbReference type="OrthoDB" id="9781521at2"/>
<dbReference type="CDD" id="cd02209">
    <property type="entry name" value="cupin_XRE_C"/>
    <property type="match status" value="1"/>
</dbReference>
<dbReference type="HOGENOM" id="CLU_085376_5_0_9"/>
<dbReference type="InterPro" id="IPR050807">
    <property type="entry name" value="TransReg_Diox_bact_type"/>
</dbReference>
<feature type="domain" description="HTH cro/C1-type" evidence="4">
    <location>
        <begin position="12"/>
        <end position="66"/>
    </location>
</feature>
<dbReference type="Proteomes" id="UP000027980">
    <property type="component" value="Chromosome"/>
</dbReference>
<dbReference type="PANTHER" id="PTHR46797:SF23">
    <property type="entry name" value="HTH-TYPE TRANSCRIPTIONAL REGULATOR SUTR"/>
    <property type="match status" value="1"/>
</dbReference>
<dbReference type="RefSeq" id="WP_038558218.1">
    <property type="nucleotide sequence ID" value="NZ_CP008876.1"/>
</dbReference>
<dbReference type="EMBL" id="CP008876">
    <property type="protein sequence ID" value="AIF65565.1"/>
    <property type="molecule type" value="Genomic_DNA"/>
</dbReference>
<gene>
    <name evidence="5" type="ORF">GZ22_02155</name>
    <name evidence="6" type="ORF">SAMN04489762_2955</name>
</gene>
<dbReference type="SMART" id="SM00530">
    <property type="entry name" value="HTH_XRE"/>
    <property type="match status" value="1"/>
</dbReference>
<keyword evidence="2 5" id="KW-0238">DNA-binding</keyword>
<name>A0A075LFX5_9BACI</name>
<dbReference type="EMBL" id="FOCD01000004">
    <property type="protein sequence ID" value="SEN87301.1"/>
    <property type="molecule type" value="Genomic_DNA"/>
</dbReference>
<dbReference type="PANTHER" id="PTHR46797">
    <property type="entry name" value="HTH-TYPE TRANSCRIPTIONAL REGULATOR"/>
    <property type="match status" value="1"/>
</dbReference>
<dbReference type="CDD" id="cd00093">
    <property type="entry name" value="HTH_XRE"/>
    <property type="match status" value="1"/>
</dbReference>
<protein>
    <submittedName>
        <fullName evidence="5">DNA-binding protein</fullName>
    </submittedName>
    <submittedName>
        <fullName evidence="6">Transcriptional regulator, contains XRE-family HTH domain</fullName>
    </submittedName>
</protein>
<evidence type="ECO:0000259" key="4">
    <source>
        <dbReference type="PROSITE" id="PS50943"/>
    </source>
</evidence>